<evidence type="ECO:0000256" key="2">
    <source>
        <dbReference type="ARBA" id="ARBA00008142"/>
    </source>
</evidence>
<feature type="active site" description="Pros-phosphohistidine intermediate" evidence="12">
    <location>
        <position position="116"/>
    </location>
</feature>
<comment type="similarity">
    <text evidence="2 12 13 14">Belongs to the NDK family.</text>
</comment>
<dbReference type="GO" id="GO:0006228">
    <property type="term" value="P:UTP biosynthetic process"/>
    <property type="evidence" value="ECO:0007669"/>
    <property type="project" value="UniProtKB-UniRule"/>
</dbReference>
<evidence type="ECO:0000256" key="12">
    <source>
        <dbReference type="HAMAP-Rule" id="MF_00451"/>
    </source>
</evidence>
<keyword evidence="8 12" id="KW-0418">Kinase</keyword>
<dbReference type="PANTHER" id="PTHR11349">
    <property type="entry name" value="NUCLEOSIDE DIPHOSPHATE KINASE"/>
    <property type="match status" value="1"/>
</dbReference>
<keyword evidence="12" id="KW-0963">Cytoplasm</keyword>
<dbReference type="PROSITE" id="PS51374">
    <property type="entry name" value="NDPK_LIKE"/>
    <property type="match status" value="1"/>
</dbReference>
<feature type="binding site" evidence="12">
    <location>
        <position position="113"/>
    </location>
    <ligand>
        <name>ATP</name>
        <dbReference type="ChEBI" id="CHEBI:30616"/>
    </ligand>
</feature>
<evidence type="ECO:0000256" key="5">
    <source>
        <dbReference type="ARBA" id="ARBA00022679"/>
    </source>
</evidence>
<feature type="domain" description="Nucleoside diphosphate kinase-like" evidence="16">
    <location>
        <begin position="2"/>
        <end position="139"/>
    </location>
</feature>
<dbReference type="GO" id="GO:0046872">
    <property type="term" value="F:metal ion binding"/>
    <property type="evidence" value="ECO:0007669"/>
    <property type="project" value="UniProtKB-KW"/>
</dbReference>
<feature type="binding site" evidence="12">
    <location>
        <position position="86"/>
    </location>
    <ligand>
        <name>ATP</name>
        <dbReference type="ChEBI" id="CHEBI:30616"/>
    </ligand>
</feature>
<evidence type="ECO:0000256" key="13">
    <source>
        <dbReference type="PROSITE-ProRule" id="PRU00706"/>
    </source>
</evidence>
<dbReference type="InterPro" id="IPR001564">
    <property type="entry name" value="Nucleoside_diP_kinase"/>
</dbReference>
<evidence type="ECO:0000256" key="9">
    <source>
        <dbReference type="ARBA" id="ARBA00022840"/>
    </source>
</evidence>
<dbReference type="AlphaFoldDB" id="A0A662DIE8"/>
<dbReference type="FunFam" id="3.30.70.141:FF:000003">
    <property type="entry name" value="Nucleoside diphosphate kinase"/>
    <property type="match status" value="1"/>
</dbReference>
<evidence type="ECO:0000259" key="16">
    <source>
        <dbReference type="SMART" id="SM00562"/>
    </source>
</evidence>
<name>A0A662DIE8_UNCAE</name>
<evidence type="ECO:0000256" key="11">
    <source>
        <dbReference type="ARBA" id="ARBA00023080"/>
    </source>
</evidence>
<dbReference type="GO" id="GO:0006183">
    <property type="term" value="P:GTP biosynthetic process"/>
    <property type="evidence" value="ECO:0007669"/>
    <property type="project" value="UniProtKB-UniRule"/>
</dbReference>
<evidence type="ECO:0000256" key="14">
    <source>
        <dbReference type="RuleBase" id="RU004011"/>
    </source>
</evidence>
<keyword evidence="12" id="KW-0597">Phosphoprotein</keyword>
<comment type="subcellular location">
    <subcellularLocation>
        <location evidence="12">Cytoplasm</location>
    </subcellularLocation>
</comment>
<dbReference type="GO" id="GO:0005737">
    <property type="term" value="C:cytoplasm"/>
    <property type="evidence" value="ECO:0007669"/>
    <property type="project" value="UniProtKB-SubCell"/>
</dbReference>
<gene>
    <name evidence="12" type="primary">ndk</name>
    <name evidence="17" type="ORF">DRJ04_03340</name>
</gene>
<reference evidence="17 18" key="1">
    <citation type="submission" date="2018-06" db="EMBL/GenBank/DDBJ databases">
        <title>Extensive metabolic versatility and redundancy in microbially diverse, dynamic hydrothermal sediments.</title>
        <authorList>
            <person name="Dombrowski N."/>
            <person name="Teske A."/>
            <person name="Baker B.J."/>
        </authorList>
    </citation>
    <scope>NUCLEOTIDE SEQUENCE [LARGE SCALE GENOMIC DNA]</scope>
    <source>
        <strain evidence="17">B3_G15</strain>
    </source>
</reference>
<feature type="binding site" evidence="12">
    <location>
        <position position="103"/>
    </location>
    <ligand>
        <name>ATP</name>
        <dbReference type="ChEBI" id="CHEBI:30616"/>
    </ligand>
</feature>
<comment type="catalytic activity">
    <reaction evidence="12">
        <text>a ribonucleoside 5'-diphosphate + ATP = a ribonucleoside 5'-triphosphate + ADP</text>
        <dbReference type="Rhea" id="RHEA:18113"/>
        <dbReference type="ChEBI" id="CHEBI:30616"/>
        <dbReference type="ChEBI" id="CHEBI:57930"/>
        <dbReference type="ChEBI" id="CHEBI:61557"/>
        <dbReference type="ChEBI" id="CHEBI:456216"/>
        <dbReference type="EC" id="2.7.4.6"/>
    </reaction>
</comment>
<accession>A0A662DIE8</accession>
<dbReference type="SMART" id="SM00562">
    <property type="entry name" value="NDK"/>
    <property type="match status" value="1"/>
</dbReference>
<evidence type="ECO:0000256" key="3">
    <source>
        <dbReference type="ARBA" id="ARBA00012966"/>
    </source>
</evidence>
<dbReference type="GO" id="GO:0005524">
    <property type="term" value="F:ATP binding"/>
    <property type="evidence" value="ECO:0007669"/>
    <property type="project" value="UniProtKB-UniRule"/>
</dbReference>
<comment type="catalytic activity">
    <reaction evidence="12 15">
        <text>a 2'-deoxyribonucleoside 5'-diphosphate + ATP = a 2'-deoxyribonucleoside 5'-triphosphate + ADP</text>
        <dbReference type="Rhea" id="RHEA:44640"/>
        <dbReference type="ChEBI" id="CHEBI:30616"/>
        <dbReference type="ChEBI" id="CHEBI:61560"/>
        <dbReference type="ChEBI" id="CHEBI:73316"/>
        <dbReference type="ChEBI" id="CHEBI:456216"/>
        <dbReference type="EC" id="2.7.4.6"/>
    </reaction>
</comment>
<dbReference type="HAMAP" id="MF_00451">
    <property type="entry name" value="NDP_kinase"/>
    <property type="match status" value="1"/>
</dbReference>
<protein>
    <recommendedName>
        <fullName evidence="4 12">Nucleoside diphosphate kinase</fullName>
        <shortName evidence="12">NDK</shortName>
        <shortName evidence="12">NDP kinase</shortName>
        <ecNumber evidence="3 12">2.7.4.6</ecNumber>
    </recommendedName>
    <alternativeName>
        <fullName evidence="12">Nucleoside-2-P kinase</fullName>
    </alternativeName>
</protein>
<evidence type="ECO:0000313" key="18">
    <source>
        <dbReference type="Proteomes" id="UP000280417"/>
    </source>
</evidence>
<evidence type="ECO:0000256" key="8">
    <source>
        <dbReference type="ARBA" id="ARBA00022777"/>
    </source>
</evidence>
<dbReference type="PRINTS" id="PR01243">
    <property type="entry name" value="NUCDPKINASE"/>
</dbReference>
<comment type="function">
    <text evidence="12">Major role in the synthesis of nucleoside triphosphates other than ATP. The ATP gamma phosphate is transferred to the NDP beta phosphate via a ping-pong mechanism, using a phosphorylated active-site intermediate.</text>
</comment>
<feature type="binding site" evidence="12">
    <location>
        <position position="10"/>
    </location>
    <ligand>
        <name>ATP</name>
        <dbReference type="ChEBI" id="CHEBI:30616"/>
    </ligand>
</feature>
<dbReference type="EC" id="2.7.4.6" evidence="3 12"/>
<evidence type="ECO:0000256" key="7">
    <source>
        <dbReference type="ARBA" id="ARBA00022741"/>
    </source>
</evidence>
<keyword evidence="11 12" id="KW-0546">Nucleotide metabolism</keyword>
<evidence type="ECO:0000313" key="17">
    <source>
        <dbReference type="EMBL" id="RLE13942.1"/>
    </source>
</evidence>
<comment type="caution">
    <text evidence="12 13">Lacks conserved residue(s) required for the propagation of feature annotation.</text>
</comment>
<evidence type="ECO:0000256" key="1">
    <source>
        <dbReference type="ARBA" id="ARBA00001946"/>
    </source>
</evidence>
<dbReference type="InterPro" id="IPR036850">
    <property type="entry name" value="NDK-like_dom_sf"/>
</dbReference>
<dbReference type="CDD" id="cd04413">
    <property type="entry name" value="NDPk_I"/>
    <property type="match status" value="1"/>
</dbReference>
<dbReference type="NCBIfam" id="NF001908">
    <property type="entry name" value="PRK00668.1"/>
    <property type="match status" value="1"/>
</dbReference>
<evidence type="ECO:0000256" key="15">
    <source>
        <dbReference type="RuleBase" id="RU004013"/>
    </source>
</evidence>
<evidence type="ECO:0000256" key="6">
    <source>
        <dbReference type="ARBA" id="ARBA00022723"/>
    </source>
</evidence>
<dbReference type="SUPFAM" id="SSF54919">
    <property type="entry name" value="Nucleoside diphosphate kinase, NDK"/>
    <property type="match status" value="1"/>
</dbReference>
<keyword evidence="6 12" id="KW-0479">Metal-binding</keyword>
<keyword evidence="7 12" id="KW-0547">Nucleotide-binding</keyword>
<dbReference type="Gene3D" id="3.30.70.141">
    <property type="entry name" value="Nucleoside diphosphate kinase-like domain"/>
    <property type="match status" value="1"/>
</dbReference>
<dbReference type="PROSITE" id="PS00469">
    <property type="entry name" value="NDPK"/>
    <property type="match status" value="1"/>
</dbReference>
<proteinExistence type="inferred from homology"/>
<dbReference type="Proteomes" id="UP000280417">
    <property type="component" value="Unassembled WGS sequence"/>
</dbReference>
<sequence>MKERTCVLIKPDGVCKRLIGEILRRIESEGFKIVALKMIRPEQEKIEEFYEPHKGKPFFSGLVKFMLTAPCVVMVVEGENAVRRVRELIGDRVPAEATKGSIRGDFGSDGKRNVVHGSDSLDSARREISCFFSSKEIFFYGENDWLNSEPG</sequence>
<comment type="cofactor">
    <cofactor evidence="1 12">
        <name>Mg(2+)</name>
        <dbReference type="ChEBI" id="CHEBI:18420"/>
    </cofactor>
</comment>
<evidence type="ECO:0000256" key="10">
    <source>
        <dbReference type="ARBA" id="ARBA00022842"/>
    </source>
</evidence>
<dbReference type="Pfam" id="PF00334">
    <property type="entry name" value="NDK"/>
    <property type="match status" value="1"/>
</dbReference>
<keyword evidence="5 12" id="KW-0808">Transferase</keyword>
<dbReference type="GO" id="GO:0004550">
    <property type="term" value="F:nucleoside diphosphate kinase activity"/>
    <property type="evidence" value="ECO:0007669"/>
    <property type="project" value="UniProtKB-UniRule"/>
</dbReference>
<organism evidence="17 18">
    <name type="scientific">Aerophobetes bacterium</name>
    <dbReference type="NCBI Taxonomy" id="2030807"/>
    <lineage>
        <taxon>Bacteria</taxon>
        <taxon>Candidatus Aerophobota</taxon>
    </lineage>
</organism>
<comment type="caution">
    <text evidence="17">The sequence shown here is derived from an EMBL/GenBank/DDBJ whole genome shotgun (WGS) entry which is preliminary data.</text>
</comment>
<keyword evidence="10 12" id="KW-0460">Magnesium</keyword>
<dbReference type="GO" id="GO:0006241">
    <property type="term" value="P:CTP biosynthetic process"/>
    <property type="evidence" value="ECO:0007669"/>
    <property type="project" value="UniProtKB-UniRule"/>
</dbReference>
<evidence type="ECO:0000256" key="4">
    <source>
        <dbReference type="ARBA" id="ARBA00017632"/>
    </source>
</evidence>
<keyword evidence="9 12" id="KW-0067">ATP-binding</keyword>
<dbReference type="InterPro" id="IPR034907">
    <property type="entry name" value="NDK-like_dom"/>
</dbReference>
<feature type="binding site" evidence="12">
    <location>
        <position position="58"/>
    </location>
    <ligand>
        <name>ATP</name>
        <dbReference type="ChEBI" id="CHEBI:30616"/>
    </ligand>
</feature>
<dbReference type="EMBL" id="QMQA01000068">
    <property type="protein sequence ID" value="RLE13942.1"/>
    <property type="molecule type" value="Genomic_DNA"/>
</dbReference>
<dbReference type="InterPro" id="IPR023005">
    <property type="entry name" value="Nucleoside_diP_kinase_AS"/>
</dbReference>
<comment type="subunit">
    <text evidence="12">Homotetramer.</text>
</comment>